<gene>
    <name evidence="1" type="ordered locus">Mnod_3904</name>
</gene>
<dbReference type="AlphaFoldDB" id="B8ISG4"/>
<evidence type="ECO:0000313" key="2">
    <source>
        <dbReference type="Proteomes" id="UP000008207"/>
    </source>
</evidence>
<dbReference type="HOGENOM" id="CLU_2844857_0_0_5"/>
<sequence length="65" mass="7452">MCNRTLLDAYIVLLSMEAKMNVALSKLKGVHMSQDSPEQSDKVRIHIIKIIRKLIASQDREKSQK</sequence>
<keyword evidence="2" id="KW-1185">Reference proteome</keyword>
<dbReference type="Proteomes" id="UP000008207">
    <property type="component" value="Chromosome"/>
</dbReference>
<proteinExistence type="predicted"/>
<dbReference type="EMBL" id="CP001349">
    <property type="protein sequence ID" value="ACL58804.1"/>
    <property type="molecule type" value="Genomic_DNA"/>
</dbReference>
<evidence type="ECO:0000313" key="1">
    <source>
        <dbReference type="EMBL" id="ACL58804.1"/>
    </source>
</evidence>
<reference evidence="1 2" key="1">
    <citation type="submission" date="2009-01" db="EMBL/GenBank/DDBJ databases">
        <title>Complete sequence of chromosome of Methylobacterium nodulans ORS 2060.</title>
        <authorList>
            <consortium name="US DOE Joint Genome Institute"/>
            <person name="Lucas S."/>
            <person name="Copeland A."/>
            <person name="Lapidus A."/>
            <person name="Glavina del Rio T."/>
            <person name="Dalin E."/>
            <person name="Tice H."/>
            <person name="Bruce D."/>
            <person name="Goodwin L."/>
            <person name="Pitluck S."/>
            <person name="Sims D."/>
            <person name="Brettin T."/>
            <person name="Detter J.C."/>
            <person name="Han C."/>
            <person name="Larimer F."/>
            <person name="Land M."/>
            <person name="Hauser L."/>
            <person name="Kyrpides N."/>
            <person name="Ivanova N."/>
            <person name="Marx C.J."/>
            <person name="Richardson P."/>
        </authorList>
    </citation>
    <scope>NUCLEOTIDE SEQUENCE [LARGE SCALE GENOMIC DNA]</scope>
    <source>
        <strain evidence="2">LMG 21967 / CNCM I-2342 / ORS 2060</strain>
    </source>
</reference>
<accession>B8ISG4</accession>
<organism evidence="1 2">
    <name type="scientific">Methylobacterium nodulans (strain LMG 21967 / CNCM I-2342 / ORS 2060)</name>
    <dbReference type="NCBI Taxonomy" id="460265"/>
    <lineage>
        <taxon>Bacteria</taxon>
        <taxon>Pseudomonadati</taxon>
        <taxon>Pseudomonadota</taxon>
        <taxon>Alphaproteobacteria</taxon>
        <taxon>Hyphomicrobiales</taxon>
        <taxon>Methylobacteriaceae</taxon>
        <taxon>Methylobacterium</taxon>
    </lineage>
</organism>
<dbReference type="KEGG" id="mno:Mnod_3904"/>
<protein>
    <submittedName>
        <fullName evidence="1">Uncharacterized protein</fullName>
    </submittedName>
</protein>
<name>B8ISG4_METNO</name>